<keyword evidence="8" id="KW-1185">Reference proteome</keyword>
<dbReference type="InterPro" id="IPR001207">
    <property type="entry name" value="Transposase_mutator"/>
</dbReference>
<organism evidence="7 8">
    <name type="scientific">Psychrobacillus psychrodurans</name>
    <dbReference type="NCBI Taxonomy" id="126157"/>
    <lineage>
        <taxon>Bacteria</taxon>
        <taxon>Bacillati</taxon>
        <taxon>Bacillota</taxon>
        <taxon>Bacilli</taxon>
        <taxon>Bacillales</taxon>
        <taxon>Bacillaceae</taxon>
        <taxon>Psychrobacillus</taxon>
    </lineage>
</organism>
<dbReference type="EMBL" id="JAMKBI010000002">
    <property type="protein sequence ID" value="MCZ8532281.1"/>
    <property type="molecule type" value="Genomic_DNA"/>
</dbReference>
<accession>A0A9X3L969</accession>
<comment type="function">
    <text evidence="1 6">Required for the transposition of the insertion element.</text>
</comment>
<evidence type="ECO:0000313" key="8">
    <source>
        <dbReference type="Proteomes" id="UP001152172"/>
    </source>
</evidence>
<dbReference type="GO" id="GO:0006313">
    <property type="term" value="P:DNA transposition"/>
    <property type="evidence" value="ECO:0007669"/>
    <property type="project" value="UniProtKB-UniRule"/>
</dbReference>
<comment type="caution">
    <text evidence="7">The sequence shown here is derived from an EMBL/GenBank/DDBJ whole genome shotgun (WGS) entry which is preliminary data.</text>
</comment>
<sequence>MSHSNIFSSDISNQIQEMIQLFLKEKLEFLLKQEIESALENEPVGESNSKNGYYKRTLDTIYGKVEDLAIPRDRKGQYQTALFDPYQRRMVAVDDLIVQLYQHGVTPRKVGSIIHGLLGEAYSPGTVSNITNKLVEDIEVWKKRPLRTRYLAVYLDATFLNIRRDTYENEAVYIVIGLTEDGYREVLGFFVGGNESAHGWKEVLFDMKSRGVEQVALGIFDGLSGLDTAFQSVYPEADVQRCVVHKIRYTAHRIRPKDRPDFLQDLKKVYTVDHYDAAVEELSQLQSKWGNLYKREIASWEKELPVLMTFLKYPKDIRKYLYTTNLIERFNREIKARMKVSGNFSTVEAAEKIVYLVTTTYNQRFDAKTLSGFNLASKEIAKIMREKFGD</sequence>
<gene>
    <name evidence="7" type="ORF">M9R61_02820</name>
</gene>
<evidence type="ECO:0000256" key="3">
    <source>
        <dbReference type="ARBA" id="ARBA00022578"/>
    </source>
</evidence>
<keyword evidence="4 6" id="KW-0238">DNA-binding</keyword>
<dbReference type="Pfam" id="PF00872">
    <property type="entry name" value="Transposase_mut"/>
    <property type="match status" value="1"/>
</dbReference>
<proteinExistence type="inferred from homology"/>
<protein>
    <recommendedName>
        <fullName evidence="6">Mutator family transposase</fullName>
    </recommendedName>
</protein>
<dbReference type="Proteomes" id="UP001152172">
    <property type="component" value="Unassembled WGS sequence"/>
</dbReference>
<dbReference type="NCBIfam" id="NF033543">
    <property type="entry name" value="transpos_IS256"/>
    <property type="match status" value="1"/>
</dbReference>
<dbReference type="PROSITE" id="PS01007">
    <property type="entry name" value="TRANSPOSASE_MUTATOR"/>
    <property type="match status" value="1"/>
</dbReference>
<evidence type="ECO:0000256" key="1">
    <source>
        <dbReference type="ARBA" id="ARBA00002190"/>
    </source>
</evidence>
<dbReference type="PANTHER" id="PTHR33217:SF8">
    <property type="entry name" value="MUTATOR FAMILY TRANSPOSASE"/>
    <property type="match status" value="1"/>
</dbReference>
<keyword evidence="3 6" id="KW-0815">Transposition</keyword>
<dbReference type="AlphaFoldDB" id="A0A9X3L969"/>
<dbReference type="GO" id="GO:0003677">
    <property type="term" value="F:DNA binding"/>
    <property type="evidence" value="ECO:0007669"/>
    <property type="project" value="UniProtKB-UniRule"/>
</dbReference>
<reference evidence="7" key="1">
    <citation type="submission" date="2022-05" db="EMBL/GenBank/DDBJ databases">
        <authorList>
            <person name="Colautti A."/>
            <person name="Iacumin L."/>
        </authorList>
    </citation>
    <scope>NUCLEOTIDE SEQUENCE</scope>
    <source>
        <strain evidence="7">DSM 30747</strain>
    </source>
</reference>
<dbReference type="RefSeq" id="WP_269920893.1">
    <property type="nucleotide sequence ID" value="NZ_JAMKBI010000002.1"/>
</dbReference>
<dbReference type="PANTHER" id="PTHR33217">
    <property type="entry name" value="TRANSPOSASE FOR INSERTION SEQUENCE ELEMENT IS1081"/>
    <property type="match status" value="1"/>
</dbReference>
<dbReference type="GO" id="GO:0004803">
    <property type="term" value="F:transposase activity"/>
    <property type="evidence" value="ECO:0007669"/>
    <property type="project" value="UniProtKB-UniRule"/>
</dbReference>
<evidence type="ECO:0000256" key="2">
    <source>
        <dbReference type="ARBA" id="ARBA00010961"/>
    </source>
</evidence>
<evidence type="ECO:0000256" key="5">
    <source>
        <dbReference type="ARBA" id="ARBA00023172"/>
    </source>
</evidence>
<keyword evidence="6" id="KW-0814">Transposable element</keyword>
<evidence type="ECO:0000256" key="6">
    <source>
        <dbReference type="RuleBase" id="RU365089"/>
    </source>
</evidence>
<keyword evidence="5 6" id="KW-0233">DNA recombination</keyword>
<name>A0A9X3L969_9BACI</name>
<evidence type="ECO:0000256" key="4">
    <source>
        <dbReference type="ARBA" id="ARBA00023125"/>
    </source>
</evidence>
<comment type="similarity">
    <text evidence="2 6">Belongs to the transposase mutator family.</text>
</comment>
<evidence type="ECO:0000313" key="7">
    <source>
        <dbReference type="EMBL" id="MCZ8532281.1"/>
    </source>
</evidence>